<comment type="subcellular location">
    <subcellularLocation>
        <location evidence="1">Nucleus</location>
    </subcellularLocation>
</comment>
<protein>
    <recommendedName>
        <fullName evidence="1">Protein FAR1-RELATED SEQUENCE</fullName>
    </recommendedName>
</protein>
<reference evidence="2" key="3">
    <citation type="journal article" date="2017" name="Nature">
        <title>Genome sequence of the progenitor of the wheat D genome Aegilops tauschii.</title>
        <authorList>
            <person name="Luo M.C."/>
            <person name="Gu Y.Q."/>
            <person name="Puiu D."/>
            <person name="Wang H."/>
            <person name="Twardziok S.O."/>
            <person name="Deal K.R."/>
            <person name="Huo N."/>
            <person name="Zhu T."/>
            <person name="Wang L."/>
            <person name="Wang Y."/>
            <person name="McGuire P.E."/>
            <person name="Liu S."/>
            <person name="Long H."/>
            <person name="Ramasamy R.K."/>
            <person name="Rodriguez J.C."/>
            <person name="Van S.L."/>
            <person name="Yuan L."/>
            <person name="Wang Z."/>
            <person name="Xia Z."/>
            <person name="Xiao L."/>
            <person name="Anderson O.D."/>
            <person name="Ouyang S."/>
            <person name="Liang Y."/>
            <person name="Zimin A.V."/>
            <person name="Pertea G."/>
            <person name="Qi P."/>
            <person name="Bennetzen J.L."/>
            <person name="Dai X."/>
            <person name="Dawson M.W."/>
            <person name="Muller H.G."/>
            <person name="Kugler K."/>
            <person name="Rivarola-Duarte L."/>
            <person name="Spannagl M."/>
            <person name="Mayer K.F.X."/>
            <person name="Lu F.H."/>
            <person name="Bevan M.W."/>
            <person name="Leroy P."/>
            <person name="Li P."/>
            <person name="You F.M."/>
            <person name="Sun Q."/>
            <person name="Liu Z."/>
            <person name="Lyons E."/>
            <person name="Wicker T."/>
            <person name="Salzberg S.L."/>
            <person name="Devos K.M."/>
            <person name="Dvorak J."/>
        </authorList>
    </citation>
    <scope>NUCLEOTIDE SEQUENCE [LARGE SCALE GENOMIC DNA]</scope>
    <source>
        <strain evidence="2">cv. AL8/78</strain>
    </source>
</reference>
<accession>A0A453IAF1</accession>
<organism evidence="2 3">
    <name type="scientific">Aegilops tauschii subsp. strangulata</name>
    <name type="common">Goatgrass</name>
    <dbReference type="NCBI Taxonomy" id="200361"/>
    <lineage>
        <taxon>Eukaryota</taxon>
        <taxon>Viridiplantae</taxon>
        <taxon>Streptophyta</taxon>
        <taxon>Embryophyta</taxon>
        <taxon>Tracheophyta</taxon>
        <taxon>Spermatophyta</taxon>
        <taxon>Magnoliopsida</taxon>
        <taxon>Liliopsida</taxon>
        <taxon>Poales</taxon>
        <taxon>Poaceae</taxon>
        <taxon>BOP clade</taxon>
        <taxon>Pooideae</taxon>
        <taxon>Triticodae</taxon>
        <taxon>Triticeae</taxon>
        <taxon>Triticinae</taxon>
        <taxon>Aegilops</taxon>
    </lineage>
</organism>
<keyword evidence="1" id="KW-0863">Zinc-finger</keyword>
<keyword evidence="3" id="KW-1185">Reference proteome</keyword>
<evidence type="ECO:0000256" key="1">
    <source>
        <dbReference type="RuleBase" id="RU367018"/>
    </source>
</evidence>
<evidence type="ECO:0000313" key="3">
    <source>
        <dbReference type="Proteomes" id="UP000015105"/>
    </source>
</evidence>
<dbReference type="GO" id="GO:0008270">
    <property type="term" value="F:zinc ion binding"/>
    <property type="evidence" value="ECO:0007669"/>
    <property type="project" value="UniProtKB-UniRule"/>
</dbReference>
<dbReference type="InterPro" id="IPR031052">
    <property type="entry name" value="FHY3/FAR1"/>
</dbReference>
<dbReference type="STRING" id="200361.A0A453IAF1"/>
<dbReference type="AlphaFoldDB" id="A0A453IAF1"/>
<dbReference type="Proteomes" id="UP000015105">
    <property type="component" value="Chromosome 4D"/>
</dbReference>
<dbReference type="PANTHER" id="PTHR31669:SF296">
    <property type="entry name" value="PROTEIN FAR1-RELATED SEQUENCE"/>
    <property type="match status" value="1"/>
</dbReference>
<reference evidence="3" key="1">
    <citation type="journal article" date="2014" name="Science">
        <title>Ancient hybridizations among the ancestral genomes of bread wheat.</title>
        <authorList>
            <consortium name="International Wheat Genome Sequencing Consortium,"/>
            <person name="Marcussen T."/>
            <person name="Sandve S.R."/>
            <person name="Heier L."/>
            <person name="Spannagl M."/>
            <person name="Pfeifer M."/>
            <person name="Jakobsen K.S."/>
            <person name="Wulff B.B."/>
            <person name="Steuernagel B."/>
            <person name="Mayer K.F."/>
            <person name="Olsen O.A."/>
        </authorList>
    </citation>
    <scope>NUCLEOTIDE SEQUENCE [LARGE SCALE GENOMIC DNA]</scope>
    <source>
        <strain evidence="3">cv. AL8/78</strain>
    </source>
</reference>
<name>A0A453IAF1_AEGTS</name>
<keyword evidence="1" id="KW-0479">Metal-binding</keyword>
<reference evidence="2" key="5">
    <citation type="journal article" date="2021" name="G3 (Bethesda)">
        <title>Aegilops tauschii genome assembly Aet v5.0 features greater sequence contiguity and improved annotation.</title>
        <authorList>
            <person name="Wang L."/>
            <person name="Zhu T."/>
            <person name="Rodriguez J.C."/>
            <person name="Deal K.R."/>
            <person name="Dubcovsky J."/>
            <person name="McGuire P.E."/>
            <person name="Lux T."/>
            <person name="Spannagl M."/>
            <person name="Mayer K.F.X."/>
            <person name="Baldrich P."/>
            <person name="Meyers B.C."/>
            <person name="Huo N."/>
            <person name="Gu Y.Q."/>
            <person name="Zhou H."/>
            <person name="Devos K.M."/>
            <person name="Bennetzen J.L."/>
            <person name="Unver T."/>
            <person name="Budak H."/>
            <person name="Gulick P.J."/>
            <person name="Galiba G."/>
            <person name="Kalapos B."/>
            <person name="Nelson D.R."/>
            <person name="Li P."/>
            <person name="You F.M."/>
            <person name="Luo M.C."/>
            <person name="Dvorak J."/>
        </authorList>
    </citation>
    <scope>NUCLEOTIDE SEQUENCE [LARGE SCALE GENOMIC DNA]</scope>
    <source>
        <strain evidence="2">cv. AL8/78</strain>
    </source>
</reference>
<dbReference type="EnsemblPlants" id="AET4Gv20500700.1">
    <property type="protein sequence ID" value="AET4Gv20500700.1"/>
    <property type="gene ID" value="AET4Gv20500700"/>
</dbReference>
<evidence type="ECO:0000313" key="2">
    <source>
        <dbReference type="EnsemblPlants" id="AET4Gv20500700.1"/>
    </source>
</evidence>
<comment type="similarity">
    <text evidence="1">Belongs to the FHY3/FAR1 family.</text>
</comment>
<sequence length="180" mass="21668">MKKAQEKLGPVLARNLDLVKDFNECIDFSFTRAEFERKWAALQLKYEGLMHGHFEKLYEDRATWVPCYFKFRFSPFLQSTQHSEGFNAVLKHYVNPHKSILNFVKQYEKIQVHILVREGGNDYRTKHLDAQRWSRFPIERHAYKAYTRDIYVKFRTEFQMIGQYDVHPAGINFYYLEPNT</sequence>
<dbReference type="PANTHER" id="PTHR31669">
    <property type="entry name" value="PROTEIN FAR1-RELATED SEQUENCE 10-RELATED"/>
    <property type="match status" value="1"/>
</dbReference>
<dbReference type="GO" id="GO:0005634">
    <property type="term" value="C:nucleus"/>
    <property type="evidence" value="ECO:0007669"/>
    <property type="project" value="UniProtKB-SubCell"/>
</dbReference>
<reference evidence="3" key="2">
    <citation type="journal article" date="2017" name="Nat. Plants">
        <title>The Aegilops tauschii genome reveals multiple impacts of transposons.</title>
        <authorList>
            <person name="Zhao G."/>
            <person name="Zou C."/>
            <person name="Li K."/>
            <person name="Wang K."/>
            <person name="Li T."/>
            <person name="Gao L."/>
            <person name="Zhang X."/>
            <person name="Wang H."/>
            <person name="Yang Z."/>
            <person name="Liu X."/>
            <person name="Jiang W."/>
            <person name="Mao L."/>
            <person name="Kong X."/>
            <person name="Jiao Y."/>
            <person name="Jia J."/>
        </authorList>
    </citation>
    <scope>NUCLEOTIDE SEQUENCE [LARGE SCALE GENOMIC DNA]</scope>
    <source>
        <strain evidence="3">cv. AL8/78</strain>
    </source>
</reference>
<keyword evidence="1" id="KW-0862">Zinc</keyword>
<dbReference type="GO" id="GO:0006355">
    <property type="term" value="P:regulation of DNA-templated transcription"/>
    <property type="evidence" value="ECO:0007669"/>
    <property type="project" value="UniProtKB-UniRule"/>
</dbReference>
<dbReference type="Gramene" id="AET4Gv20500700.1">
    <property type="protein sequence ID" value="AET4Gv20500700.1"/>
    <property type="gene ID" value="AET4Gv20500700"/>
</dbReference>
<proteinExistence type="inferred from homology"/>
<keyword evidence="1" id="KW-0539">Nucleus</keyword>
<comment type="function">
    <text evidence="1">Putative transcription activator involved in regulating light control of development.</text>
</comment>
<reference evidence="2" key="4">
    <citation type="submission" date="2019-03" db="UniProtKB">
        <authorList>
            <consortium name="EnsemblPlants"/>
        </authorList>
    </citation>
    <scope>IDENTIFICATION</scope>
</reference>